<sequence length="125" mass="13311">MSHELAVSSHGDGADSDMKHLGVASTHAELVERKQNSLVLMIRKHVIEMELVLTGFGSPSMTVPEGVLEMLPVNWSKLLEGSVIATARTGVIGAALLPRVGDLAVRPSILSPRLGVDVRAQPIEL</sequence>
<accession>A0AAQ3L0J2</accession>
<dbReference type="AlphaFoldDB" id="A0AAQ3L0J2"/>
<reference evidence="1 2" key="1">
    <citation type="submission" date="2023-10" db="EMBL/GenBank/DDBJ databases">
        <title>Chromosome-scale genome assembly provides insights into flower coloration mechanisms of Canna indica.</title>
        <authorList>
            <person name="Li C."/>
        </authorList>
    </citation>
    <scope>NUCLEOTIDE SEQUENCE [LARGE SCALE GENOMIC DNA]</scope>
    <source>
        <tissue evidence="1">Flower</tissue>
    </source>
</reference>
<evidence type="ECO:0000313" key="2">
    <source>
        <dbReference type="Proteomes" id="UP001327560"/>
    </source>
</evidence>
<protein>
    <submittedName>
        <fullName evidence="1">Uncharacterized protein</fullName>
    </submittedName>
</protein>
<gene>
    <name evidence="1" type="ORF">Cni_G27289</name>
</gene>
<dbReference type="Proteomes" id="UP001327560">
    <property type="component" value="Chromosome 9"/>
</dbReference>
<keyword evidence="2" id="KW-1185">Reference proteome</keyword>
<dbReference type="EMBL" id="CP136898">
    <property type="protein sequence ID" value="WOL18492.1"/>
    <property type="molecule type" value="Genomic_DNA"/>
</dbReference>
<organism evidence="1 2">
    <name type="scientific">Canna indica</name>
    <name type="common">Indian-shot</name>
    <dbReference type="NCBI Taxonomy" id="4628"/>
    <lineage>
        <taxon>Eukaryota</taxon>
        <taxon>Viridiplantae</taxon>
        <taxon>Streptophyta</taxon>
        <taxon>Embryophyta</taxon>
        <taxon>Tracheophyta</taxon>
        <taxon>Spermatophyta</taxon>
        <taxon>Magnoliopsida</taxon>
        <taxon>Liliopsida</taxon>
        <taxon>Zingiberales</taxon>
        <taxon>Cannaceae</taxon>
        <taxon>Canna</taxon>
    </lineage>
</organism>
<evidence type="ECO:0000313" key="1">
    <source>
        <dbReference type="EMBL" id="WOL18492.1"/>
    </source>
</evidence>
<name>A0AAQ3L0J2_9LILI</name>
<proteinExistence type="predicted"/>